<keyword evidence="4" id="KW-1185">Reference proteome</keyword>
<evidence type="ECO:0000256" key="1">
    <source>
        <dbReference type="SAM" id="MobiDB-lite"/>
    </source>
</evidence>
<proteinExistence type="predicted"/>
<sequence length="498" mass="56083" precursor="true">MLKLQRWHMALLFGISVMVLSSVAFAYEAITGPTGVLYYNQAMAYQGYTLFDPTVACKTTYLIDMRGNIVHTWQSEYTAGLHSVLLPNGHLLRGGVLPYKKEIGYCGIGGAAGILEEFDWDGKKVWEYKMFIPNKEIQHHTFCRMPNGNTMILGWETLTNDEARKLGRNPLTIPTKPVMSKGIPHDRFWVDFVREVNPEGKTVWEWHIKDHIGTGPKQFDINYALPMPMGEMYATYDWSHFNTVNYIPETDTVVLNSRNLSEFYFINHKTGEMEYRWGNPSAWDPTAKKPSYWNDGSQQMFGNHCATPLKNGHVLVFDNGSERPQDRRSRAIEVDPKTGKIVWEFKTRHTNSFNSHRQGAVQRLKNGNTLITSTHGGHIFEVNPEGRLVWEFVNPISAGKAKAVFHNIDGLPFEAHIDGMANMVHRAYRYGEDYPAFYGKTLTPQGYIAGDDAPRFFRDYHEGAGFGAPAAAPAAAAKAPAKAPAEDDGSDGPTMNAY</sequence>
<dbReference type="EMBL" id="CP003220">
    <property type="protein sequence ID" value="EGB14566.1"/>
    <property type="molecule type" value="Genomic_DNA"/>
</dbReference>
<protein>
    <recommendedName>
        <fullName evidence="5">Arylsulfotransferase (ASST)</fullName>
    </recommendedName>
</protein>
<organism evidence="3 4">
    <name type="scientific">Pseudodesulfovibrio mercurii</name>
    <dbReference type="NCBI Taxonomy" id="641491"/>
    <lineage>
        <taxon>Bacteria</taxon>
        <taxon>Pseudomonadati</taxon>
        <taxon>Thermodesulfobacteriota</taxon>
        <taxon>Desulfovibrionia</taxon>
        <taxon>Desulfovibrionales</taxon>
        <taxon>Desulfovibrionaceae</taxon>
    </lineage>
</organism>
<evidence type="ECO:0000313" key="4">
    <source>
        <dbReference type="Proteomes" id="UP000007845"/>
    </source>
</evidence>
<dbReference type="InterPro" id="IPR015943">
    <property type="entry name" value="WD40/YVTN_repeat-like_dom_sf"/>
</dbReference>
<name>F0JDN4_9BACT</name>
<dbReference type="GO" id="GO:0004062">
    <property type="term" value="F:aryl sulfotransferase activity"/>
    <property type="evidence" value="ECO:0007669"/>
    <property type="project" value="InterPro"/>
</dbReference>
<evidence type="ECO:0000313" key="3">
    <source>
        <dbReference type="EMBL" id="EGB14566.1"/>
    </source>
</evidence>
<feature type="chain" id="PRO_5003251792" description="Arylsulfotransferase (ASST)" evidence="2">
    <location>
        <begin position="27"/>
        <end position="498"/>
    </location>
</feature>
<dbReference type="Pfam" id="PF05935">
    <property type="entry name" value="Arylsulfotrans"/>
    <property type="match status" value="1"/>
</dbReference>
<dbReference type="AlphaFoldDB" id="F0JDN4"/>
<dbReference type="InterPro" id="IPR011047">
    <property type="entry name" value="Quinoprotein_ADH-like_sf"/>
</dbReference>
<dbReference type="PANTHER" id="PTHR35340">
    <property type="entry name" value="PQQ ENZYME REPEAT PROTEIN-RELATED"/>
    <property type="match status" value="1"/>
</dbReference>
<dbReference type="RefSeq" id="WP_014321994.1">
    <property type="nucleotide sequence ID" value="NC_016803.1"/>
</dbReference>
<dbReference type="InterPro" id="IPR010262">
    <property type="entry name" value="Arylsulfotransferase_bact"/>
</dbReference>
<accession>F0JDN4</accession>
<feature type="region of interest" description="Disordered" evidence="1">
    <location>
        <begin position="477"/>
        <end position="498"/>
    </location>
</feature>
<dbReference type="SUPFAM" id="SSF50998">
    <property type="entry name" value="Quinoprotein alcohol dehydrogenase-like"/>
    <property type="match status" value="1"/>
</dbReference>
<evidence type="ECO:0000256" key="2">
    <source>
        <dbReference type="SAM" id="SignalP"/>
    </source>
</evidence>
<dbReference type="KEGG" id="ddn:DND132_1357"/>
<dbReference type="HOGENOM" id="CLU_036882_0_0_7"/>
<evidence type="ECO:0008006" key="5">
    <source>
        <dbReference type="Google" id="ProtNLM"/>
    </source>
</evidence>
<dbReference type="OrthoDB" id="264813at2"/>
<keyword evidence="2" id="KW-0732">Signal</keyword>
<reference evidence="3 4" key="1">
    <citation type="journal article" date="2011" name="J. Bacteriol.">
        <title>Genome sequence of the mercury-methylating strain Desulfovibrio desulfuricans ND132.</title>
        <authorList>
            <person name="Brown S.D."/>
            <person name="Gilmour C.C."/>
            <person name="Kucken A.M."/>
            <person name="Wall J.D."/>
            <person name="Elias D.A."/>
            <person name="Brandt C.C."/>
            <person name="Podar M."/>
            <person name="Chertkov O."/>
            <person name="Held B."/>
            <person name="Bruce D.C."/>
            <person name="Detter J.C."/>
            <person name="Tapia R."/>
            <person name="Han C.S."/>
            <person name="Goodwin L.A."/>
            <person name="Cheng J.F."/>
            <person name="Pitluck S."/>
            <person name="Woyke T."/>
            <person name="Mikhailova N."/>
            <person name="Ivanova N.N."/>
            <person name="Han J."/>
            <person name="Lucas S."/>
            <person name="Lapidus A.L."/>
            <person name="Land M.L."/>
            <person name="Hauser L.J."/>
            <person name="Palumbo A.V."/>
        </authorList>
    </citation>
    <scope>NUCLEOTIDE SEQUENCE [LARGE SCALE GENOMIC DNA]</scope>
    <source>
        <strain evidence="3 4">ND132</strain>
    </source>
</reference>
<dbReference type="eggNOG" id="COG1520">
    <property type="taxonomic scope" value="Bacteria"/>
</dbReference>
<feature type="signal peptide" evidence="2">
    <location>
        <begin position="1"/>
        <end position="26"/>
    </location>
</feature>
<dbReference type="InterPro" id="IPR053143">
    <property type="entry name" value="Arylsulfate_ST"/>
</dbReference>
<dbReference type="Proteomes" id="UP000007845">
    <property type="component" value="Chromosome"/>
</dbReference>
<gene>
    <name evidence="3" type="ORF">DND132_1357</name>
</gene>
<dbReference type="PANTHER" id="PTHR35340:SF5">
    <property type="entry name" value="ASST-DOMAIN-CONTAINING PROTEIN"/>
    <property type="match status" value="1"/>
</dbReference>
<dbReference type="Gene3D" id="2.130.10.10">
    <property type="entry name" value="YVTN repeat-like/Quinoprotein amine dehydrogenase"/>
    <property type="match status" value="1"/>
</dbReference>
<dbReference type="STRING" id="641491.DND132_1357"/>